<protein>
    <submittedName>
        <fullName evidence="2">Uncharacterized protein</fullName>
    </submittedName>
</protein>
<name>A0A061RY35_9CHLO</name>
<dbReference type="AlphaFoldDB" id="A0A061RY35"/>
<feature type="compositionally biased region" description="Basic and acidic residues" evidence="1">
    <location>
        <begin position="22"/>
        <end position="31"/>
    </location>
</feature>
<feature type="region of interest" description="Disordered" evidence="1">
    <location>
        <begin position="1"/>
        <end position="31"/>
    </location>
</feature>
<evidence type="ECO:0000256" key="1">
    <source>
        <dbReference type="SAM" id="MobiDB-lite"/>
    </source>
</evidence>
<evidence type="ECO:0000313" key="2">
    <source>
        <dbReference type="EMBL" id="JAC77817.1"/>
    </source>
</evidence>
<gene>
    <name evidence="2" type="ORF">TSPGSL018_16705</name>
</gene>
<reference evidence="2" key="1">
    <citation type="submission" date="2014-05" db="EMBL/GenBank/DDBJ databases">
        <title>The transcriptome of the halophilic microalga Tetraselmis sp. GSL018 isolated from the Great Salt Lake, Utah.</title>
        <authorList>
            <person name="Jinkerson R.E."/>
            <person name="D'Adamo S."/>
            <person name="Posewitz M.C."/>
        </authorList>
    </citation>
    <scope>NUCLEOTIDE SEQUENCE</scope>
    <source>
        <strain evidence="2">GSL018</strain>
    </source>
</reference>
<feature type="non-terminal residue" evidence="2">
    <location>
        <position position="1"/>
    </location>
</feature>
<organism evidence="2">
    <name type="scientific">Tetraselmis sp. GSL018</name>
    <dbReference type="NCBI Taxonomy" id="582737"/>
    <lineage>
        <taxon>Eukaryota</taxon>
        <taxon>Viridiplantae</taxon>
        <taxon>Chlorophyta</taxon>
        <taxon>core chlorophytes</taxon>
        <taxon>Chlorodendrophyceae</taxon>
        <taxon>Chlorodendrales</taxon>
        <taxon>Chlorodendraceae</taxon>
        <taxon>Tetraselmis</taxon>
    </lineage>
</organism>
<sequence length="99" mass="10835">PVARELKRVGATPGVGLPPLNHDGRPGLRLHEAAPVPPPAFVPPCVRDGCATLWVNFHHVHQSARLDSRAERRFGVGNLIEPQCEEFVGEWSLRCDISA</sequence>
<accession>A0A061RY35</accession>
<dbReference type="EMBL" id="GBEZ01007659">
    <property type="protein sequence ID" value="JAC77817.1"/>
    <property type="molecule type" value="Transcribed_RNA"/>
</dbReference>
<proteinExistence type="predicted"/>